<comment type="function">
    <text evidence="6">Substrate-binding subunit of tRNA (adenine-N1-)-methyltransferase, which catalyzes the formation of N1-methyladenine at position 58 (m1A58) in initiator methionyl-tRNA.</text>
</comment>
<evidence type="ECO:0000313" key="9">
    <source>
        <dbReference type="Proteomes" id="UP000292447"/>
    </source>
</evidence>
<name>A0A4P6XLU3_9ASCO</name>
<dbReference type="Proteomes" id="UP000292447">
    <property type="component" value="Chromosome I"/>
</dbReference>
<dbReference type="GO" id="GO:0005634">
    <property type="term" value="C:nucleus"/>
    <property type="evidence" value="ECO:0007669"/>
    <property type="project" value="UniProtKB-SubCell"/>
</dbReference>
<dbReference type="EMBL" id="CP034456">
    <property type="protein sequence ID" value="QBM86731.1"/>
    <property type="molecule type" value="Genomic_DNA"/>
</dbReference>
<evidence type="ECO:0000256" key="7">
    <source>
        <dbReference type="SAM" id="MobiDB-lite"/>
    </source>
</evidence>
<feature type="compositionally biased region" description="Polar residues" evidence="7">
    <location>
        <begin position="439"/>
        <end position="458"/>
    </location>
</feature>
<gene>
    <name evidence="8" type="primary">MPUL0A13770</name>
    <name evidence="8" type="ORF">METSCH_A13770</name>
</gene>
<keyword evidence="8" id="KW-0489">Methyltransferase</keyword>
<dbReference type="GO" id="GO:0031515">
    <property type="term" value="C:tRNA (m1A) methyltransferase complex"/>
    <property type="evidence" value="ECO:0007669"/>
    <property type="project" value="UniProtKB-UniRule"/>
</dbReference>
<dbReference type="InterPro" id="IPR017423">
    <property type="entry name" value="TRM6"/>
</dbReference>
<accession>A0A4P6XLU3</accession>
<evidence type="ECO:0000256" key="3">
    <source>
        <dbReference type="ARBA" id="ARBA00021704"/>
    </source>
</evidence>
<keyword evidence="8" id="KW-0808">Transferase</keyword>
<evidence type="ECO:0000256" key="2">
    <source>
        <dbReference type="ARBA" id="ARBA00008320"/>
    </source>
</evidence>
<keyword evidence="4 6" id="KW-0819">tRNA processing</keyword>
<keyword evidence="5 6" id="KW-0539">Nucleus</keyword>
<evidence type="ECO:0000256" key="1">
    <source>
        <dbReference type="ARBA" id="ARBA00004123"/>
    </source>
</evidence>
<protein>
    <recommendedName>
        <fullName evidence="3 6">tRNA (adenine(58)-N(1))-methyltransferase non-catalytic subunit TRM6</fullName>
    </recommendedName>
</protein>
<dbReference type="PANTHER" id="PTHR12945">
    <property type="entry name" value="TRANSLATION INITIATION FACTOR EIF3-RELATED"/>
    <property type="match status" value="1"/>
</dbReference>
<evidence type="ECO:0000256" key="6">
    <source>
        <dbReference type="PIRNR" id="PIRNR038170"/>
    </source>
</evidence>
<dbReference type="GO" id="GO:0030488">
    <property type="term" value="P:tRNA methylation"/>
    <property type="evidence" value="ECO:0007669"/>
    <property type="project" value="InterPro"/>
</dbReference>
<comment type="subcellular location">
    <subcellularLocation>
        <location evidence="1 6">Nucleus</location>
    </subcellularLocation>
</comment>
<feature type="region of interest" description="Disordered" evidence="7">
    <location>
        <begin position="430"/>
        <end position="464"/>
    </location>
</feature>
<evidence type="ECO:0000313" key="8">
    <source>
        <dbReference type="EMBL" id="QBM86731.1"/>
    </source>
</evidence>
<keyword evidence="9" id="KW-1185">Reference proteome</keyword>
<dbReference type="Gene3D" id="3.10.330.20">
    <property type="match status" value="1"/>
</dbReference>
<evidence type="ECO:0000256" key="4">
    <source>
        <dbReference type="ARBA" id="ARBA00022694"/>
    </source>
</evidence>
<organism evidence="8 9">
    <name type="scientific">Metschnikowia aff. pulcherrima</name>
    <dbReference type="NCBI Taxonomy" id="2163413"/>
    <lineage>
        <taxon>Eukaryota</taxon>
        <taxon>Fungi</taxon>
        <taxon>Dikarya</taxon>
        <taxon>Ascomycota</taxon>
        <taxon>Saccharomycotina</taxon>
        <taxon>Pichiomycetes</taxon>
        <taxon>Metschnikowiaceae</taxon>
        <taxon>Metschnikowia</taxon>
    </lineage>
</organism>
<dbReference type="PIRSF" id="PIRSF038170">
    <property type="entry name" value="tRNA_m1A_mtfrase"/>
    <property type="match status" value="1"/>
</dbReference>
<dbReference type="GO" id="GO:0008168">
    <property type="term" value="F:methyltransferase activity"/>
    <property type="evidence" value="ECO:0007669"/>
    <property type="project" value="UniProtKB-KW"/>
</dbReference>
<evidence type="ECO:0000256" key="5">
    <source>
        <dbReference type="ARBA" id="ARBA00023242"/>
    </source>
</evidence>
<dbReference type="PANTHER" id="PTHR12945:SF0">
    <property type="entry name" value="TRNA (ADENINE(58)-N(1))-METHYLTRANSFERASE NON-CATALYTIC SUBUNIT TRM6"/>
    <property type="match status" value="1"/>
</dbReference>
<sequence>MDLNKSHSTIVANQHVLIRLPSEGLKIVCLKEDGTISLGKFGAFKVESILGHPFGTTFEIIEDQVAVPVKSLTSVDEVLENEIDDEQLTKDQVTKFFEVSAESNQDIINVGSKIQKLDSKQIDELKKSGASSDIGQKIIEQIIAGHSAFDKKTLFSQQKYLRRKQQKFLRRFQVEYLGLSQLLQYYIDKDIQRVRDMSEETLGMLLSNANIRPGGNYLLVDDTSGVVAYAMLERMQGKGSILLIHENEHANLAALRHSDYSEDYQKKMIKTLSWLQFAEPENEKIDWEELPQEEVDEMRPTKRLQYHRRVKRASEINDALNMVTQSNFDAFISVSTLNIPSFLPLVVPRVGGSRPLVFYSPYKEALLETQHELSNDKRVLAPSIYETKARIYQTIQGRLHPLMTLRGYGGYILTGTRVFPAVHINAVGKGTRKKPKAEVTTTPEATLASPSETSQVSEDVTMEC</sequence>
<dbReference type="AlphaFoldDB" id="A0A4P6XLU3"/>
<comment type="subunit">
    <text evidence="6">Heterotetramer.</text>
</comment>
<dbReference type="STRING" id="2163413.A0A4P6XLU3"/>
<dbReference type="Pfam" id="PF04189">
    <property type="entry name" value="Gcd10p"/>
    <property type="match status" value="1"/>
</dbReference>
<comment type="similarity">
    <text evidence="2 6">Belongs to the TRM6/GCD10 family.</text>
</comment>
<reference evidence="9" key="1">
    <citation type="submission" date="2019-03" db="EMBL/GenBank/DDBJ databases">
        <title>Snf2 controls pulcherriminic acid biosynthesis and connects pigmentation and antifungal activity of the yeast Metschnikowia pulcherrima.</title>
        <authorList>
            <person name="Gore-Lloyd D."/>
            <person name="Sumann I."/>
            <person name="Brachmann A.O."/>
            <person name="Schneeberger K."/>
            <person name="Ortiz-Merino R.A."/>
            <person name="Moreno-Beltran M."/>
            <person name="Schlaefli M."/>
            <person name="Kirner P."/>
            <person name="Santos Kron A."/>
            <person name="Wolfe K.H."/>
            <person name="Piel J."/>
            <person name="Ahrens C.H."/>
            <person name="Henk D."/>
            <person name="Freimoser F.M."/>
        </authorList>
    </citation>
    <scope>NUCLEOTIDE SEQUENCE [LARGE SCALE GENOMIC DNA]</scope>
    <source>
        <strain evidence="9">APC 1.2</strain>
    </source>
</reference>
<proteinExistence type="inferred from homology"/>